<name>A0A2S1XBM9_NPVLD</name>
<proteinExistence type="predicted"/>
<reference evidence="1" key="1">
    <citation type="submission" date="2017-06" db="EMBL/GenBank/DDBJ databases">
        <title>Complete Genome Sequence of a Lymantria dispar Nucleopolyhedrovirus (LdMNPV) strain from Turkey.</title>
        <authorList>
            <person name="Gencer D."/>
            <person name="Inan C."/>
            <person name="Nalcacioglu R."/>
            <person name="Yin F."/>
            <person name="Zhu Z."/>
            <person name="Wang J."/>
            <person name="Hu Z."/>
            <person name="Arif B.M."/>
            <person name="Demirbag Z."/>
            <person name="Demir I."/>
        </authorList>
    </citation>
    <scope>NUCLEOTIDE SEQUENCE</scope>
    <source>
        <strain evidence="1">T3</strain>
    </source>
</reference>
<protein>
    <submittedName>
        <fullName evidence="1">ORF163</fullName>
    </submittedName>
</protein>
<sequence length="329" mass="38534">MSYKYYFGDAPPENDKRFAFKGLGDVERPRRKLSLSIAVYDAKNRRLENARALTAELTKLKIHLVCVQNPNAHDYHCNSCSRRSADFTRGNYGRILFSQFKKFKLGSTTVLLVNAEKNHDESVHRYRRERWRRLNERLIFHHYDCFPNKARTIVAGSCPSLGGDASFRELAHGGHGFGEESMYTDELTLFCMHHRLKMANTFAENLQTPDDREFFLTKHIDAVELRYVSVCNLRLLVMDACVETDRFDFDYIPRQVPGLGYFSDEEMRRRRGHYKRTLTKLGLSKVMSDQRQFVRSKLYEYSKSLSSVYDTNGKHALQDFINDLLTYHY</sequence>
<organismHost>
    <name type="scientific">Lepidoptera</name>
    <name type="common">moths &amp; butterflies</name>
    <dbReference type="NCBI Taxonomy" id="7088"/>
</organismHost>
<organism evidence="1">
    <name type="scientific">Lymantria dispar multicapsid nuclear polyhedrosis virus</name>
    <name type="common">LdMNPV</name>
    <dbReference type="NCBI Taxonomy" id="10449"/>
    <lineage>
        <taxon>Viruses</taxon>
        <taxon>Viruses incertae sedis</taxon>
        <taxon>Naldaviricetes</taxon>
        <taxon>Lefavirales</taxon>
        <taxon>Baculoviridae</taxon>
        <taxon>Alphabaculovirus</taxon>
        <taxon>Alphabaculovirus lydisparis</taxon>
    </lineage>
</organism>
<gene>
    <name evidence="1" type="ORF">LdMNPV-T3_00164</name>
</gene>
<accession>A0A2S1XBM9</accession>
<dbReference type="EMBL" id="MF311096">
    <property type="protein sequence ID" value="AWJ76777.1"/>
    <property type="molecule type" value="Genomic_DNA"/>
</dbReference>
<evidence type="ECO:0000313" key="1">
    <source>
        <dbReference type="EMBL" id="AWJ76777.1"/>
    </source>
</evidence>